<gene>
    <name evidence="1" type="ORF">J4G78_17225</name>
</gene>
<dbReference type="RefSeq" id="WP_207987723.1">
    <property type="nucleotide sequence ID" value="NZ_CP071794.1"/>
</dbReference>
<organism evidence="1 2">
    <name type="scientific">Parasphingorhabdus cellanae</name>
    <dbReference type="NCBI Taxonomy" id="2806553"/>
    <lineage>
        <taxon>Bacteria</taxon>
        <taxon>Pseudomonadati</taxon>
        <taxon>Pseudomonadota</taxon>
        <taxon>Alphaproteobacteria</taxon>
        <taxon>Sphingomonadales</taxon>
        <taxon>Sphingomonadaceae</taxon>
        <taxon>Parasphingorhabdus</taxon>
    </lineage>
</organism>
<evidence type="ECO:0000313" key="1">
    <source>
        <dbReference type="EMBL" id="QTD55899.1"/>
    </source>
</evidence>
<proteinExistence type="predicted"/>
<dbReference type="GO" id="GO:0016787">
    <property type="term" value="F:hydrolase activity"/>
    <property type="evidence" value="ECO:0007669"/>
    <property type="project" value="UniProtKB-KW"/>
</dbReference>
<name>A0ABX7T2X0_9SPHN</name>
<keyword evidence="2" id="KW-1185">Reference proteome</keyword>
<dbReference type="Gene3D" id="3.40.50.1000">
    <property type="entry name" value="HAD superfamily/HAD-like"/>
    <property type="match status" value="1"/>
</dbReference>
<evidence type="ECO:0000313" key="2">
    <source>
        <dbReference type="Proteomes" id="UP000663923"/>
    </source>
</evidence>
<dbReference type="SUPFAM" id="SSF56784">
    <property type="entry name" value="HAD-like"/>
    <property type="match status" value="1"/>
</dbReference>
<dbReference type="InterPro" id="IPR023214">
    <property type="entry name" value="HAD_sf"/>
</dbReference>
<protein>
    <submittedName>
        <fullName evidence="1">Hydrolase</fullName>
    </submittedName>
</protein>
<reference evidence="1 2" key="1">
    <citation type="submission" date="2021-03" db="EMBL/GenBank/DDBJ databases">
        <title>Complete genome of Parasphingorhabdus_sp.JHSY0214.</title>
        <authorList>
            <person name="Yoo J.H."/>
            <person name="Bae J.W."/>
        </authorList>
    </citation>
    <scope>NUCLEOTIDE SEQUENCE [LARGE SCALE GENOMIC DNA]</scope>
    <source>
        <strain evidence="1 2">JHSY0214</strain>
    </source>
</reference>
<dbReference type="Gene3D" id="1.10.150.400">
    <property type="match status" value="1"/>
</dbReference>
<dbReference type="InterPro" id="IPR036412">
    <property type="entry name" value="HAD-like_sf"/>
</dbReference>
<sequence>MKKAPKVQHTWPPVNQCENWHKLCCVFLVLAGFADAFGFIRSKGEIVTVSWVNEKEQEDMKENVTAGEIDTLLDDADDNIEILSLDCFDTLIWRNVNRPIDIFHDLDITDCTMELRVLAEKRARKALVLDKAKNEVTIHEIYEKMFREADQARVANCVEKELLAETRHCFAFAPVSMLIDRAKSRGLKVIIVSDTYLPETLLRRLITDAAGPEIADKIDRIFCSCDYGMSKAGGLFKPVLADLGVSPGKILHLGDNKKADFDAPMKLGINGVHFEQFDDEASERLRLEAVAATILDKDTRKIAPSLQPHRAQISLRSKDEATFQFGHDVLGPILHGFSRWIAEEFEKIEIGIGKKPKLLFLLRDGYLPAKAFLEVYPEYADHVAMVELSRFTSSAASFVDRKAIETFLMAEATGNKKDAYSQQRQAAYCRQLLFSKDEIPRIAGMKTPTAFIREVLKTKNVKKIVTRSKKFRAGLIAHLKSNGVEQGETVVFVDLGYNGSVQNVIEPVLRAEMDLDISGRYLLLRELMITDLDKKGLIDVRHYDNSALNALCESIAVLEQLCTQSNGSVLGYSVAGEPERDTADIKGKQSDERDNAQVACLTYIKQLSRGWATTPKSWDGDCARHMAAASLSRLLFLPVEREIGIFENFHHDVNLGTKDMLKFIDADTAQQGMRRRGVFYTKNISRIYLPGELKQQGMQALLPLFAGNRFALDLRQNDFQSGGIKIPVMLADDKEHLQIEVDAHPTSDGYYQALIPAGTGQFNIAIMLGQICDWLQIEEVNFHDIDNFMAKKIDDDAITAHPVYEAMTENAPGLHRCTRQDAFMFVPPPAIATSETLMLNFVFRPTVLSKAAKTATRKVA</sequence>
<accession>A0ABX7T2X0</accession>
<keyword evidence="1" id="KW-0378">Hydrolase</keyword>
<dbReference type="EMBL" id="CP071794">
    <property type="protein sequence ID" value="QTD55899.1"/>
    <property type="molecule type" value="Genomic_DNA"/>
</dbReference>
<dbReference type="Proteomes" id="UP000663923">
    <property type="component" value="Chromosome"/>
</dbReference>